<dbReference type="KEGG" id="goq:ACH46_13355"/>
<dbReference type="RefSeq" id="WP_062393359.1">
    <property type="nucleotide sequence ID" value="NZ_CP011853.1"/>
</dbReference>
<dbReference type="InterPro" id="IPR006108">
    <property type="entry name" value="3HC_DH_C"/>
</dbReference>
<dbReference type="GO" id="GO:0006631">
    <property type="term" value="P:fatty acid metabolic process"/>
    <property type="evidence" value="ECO:0007669"/>
    <property type="project" value="InterPro"/>
</dbReference>
<keyword evidence="8" id="KW-1185">Reference proteome</keyword>
<dbReference type="FunFam" id="3.40.50.720:FF:000009">
    <property type="entry name" value="Fatty oxidation complex, alpha subunit"/>
    <property type="match status" value="1"/>
</dbReference>
<comment type="similarity">
    <text evidence="2">Belongs to the 3-hydroxyacyl-CoA dehydrogenase family.</text>
</comment>
<dbReference type="OrthoDB" id="9771883at2"/>
<organism evidence="7 8">
    <name type="scientific">Gordonia phthalatica</name>
    <dbReference type="NCBI Taxonomy" id="1136941"/>
    <lineage>
        <taxon>Bacteria</taxon>
        <taxon>Bacillati</taxon>
        <taxon>Actinomycetota</taxon>
        <taxon>Actinomycetes</taxon>
        <taxon>Mycobacteriales</taxon>
        <taxon>Gordoniaceae</taxon>
        <taxon>Gordonia</taxon>
    </lineage>
</organism>
<dbReference type="InterPro" id="IPR013328">
    <property type="entry name" value="6PGD_dom2"/>
</dbReference>
<dbReference type="InterPro" id="IPR008927">
    <property type="entry name" value="6-PGluconate_DH-like_C_sf"/>
</dbReference>
<dbReference type="Proteomes" id="UP000063789">
    <property type="component" value="Chromosome"/>
</dbReference>
<evidence type="ECO:0000256" key="2">
    <source>
        <dbReference type="ARBA" id="ARBA00009463"/>
    </source>
</evidence>
<dbReference type="EMBL" id="CP011853">
    <property type="protein sequence ID" value="ALG85282.1"/>
    <property type="molecule type" value="Genomic_DNA"/>
</dbReference>
<dbReference type="Gene3D" id="3.40.50.720">
    <property type="entry name" value="NAD(P)-binding Rossmann-like Domain"/>
    <property type="match status" value="1"/>
</dbReference>
<dbReference type="InterPro" id="IPR006176">
    <property type="entry name" value="3-OHacyl-CoA_DH_NAD-bd"/>
</dbReference>
<dbReference type="EC" id="1.1.1.157" evidence="7"/>
<dbReference type="Pfam" id="PF02737">
    <property type="entry name" value="3HCDH_N"/>
    <property type="match status" value="1"/>
</dbReference>
<feature type="domain" description="3-hydroxyacyl-CoA dehydrogenase C-terminal" evidence="5">
    <location>
        <begin position="187"/>
        <end position="282"/>
    </location>
</feature>
<dbReference type="InterPro" id="IPR036291">
    <property type="entry name" value="NAD(P)-bd_dom_sf"/>
</dbReference>
<proteinExistence type="inferred from homology"/>
<name>A0A0N9NCC7_9ACTN</name>
<comment type="pathway">
    <text evidence="1">Lipid metabolism; butanoate metabolism.</text>
</comment>
<dbReference type="PANTHER" id="PTHR48075">
    <property type="entry name" value="3-HYDROXYACYL-COA DEHYDROGENASE FAMILY PROTEIN"/>
    <property type="match status" value="1"/>
</dbReference>
<evidence type="ECO:0000259" key="5">
    <source>
        <dbReference type="Pfam" id="PF00725"/>
    </source>
</evidence>
<dbReference type="InterPro" id="IPR022694">
    <property type="entry name" value="3-OHacyl-CoA_DH"/>
</dbReference>
<dbReference type="Gene3D" id="1.10.1040.10">
    <property type="entry name" value="N-(1-d-carboxylethyl)-l-norvaline Dehydrogenase, domain 2"/>
    <property type="match status" value="1"/>
</dbReference>
<dbReference type="PANTHER" id="PTHR48075:SF5">
    <property type="entry name" value="3-HYDROXYBUTYRYL-COA DEHYDROGENASE"/>
    <property type="match status" value="1"/>
</dbReference>
<evidence type="ECO:0000313" key="8">
    <source>
        <dbReference type="Proteomes" id="UP000063789"/>
    </source>
</evidence>
<dbReference type="PATRIC" id="fig|1136941.3.peg.2718"/>
<dbReference type="PIRSF" id="PIRSF000105">
    <property type="entry name" value="HCDH"/>
    <property type="match status" value="1"/>
</dbReference>
<dbReference type="Pfam" id="PF00725">
    <property type="entry name" value="3HCDH"/>
    <property type="match status" value="1"/>
</dbReference>
<protein>
    <submittedName>
        <fullName evidence="7">3-hydroxybutyryl-CoA dehydrogenase</fullName>
        <ecNumber evidence="7">1.1.1.157</ecNumber>
    </submittedName>
</protein>
<reference evidence="7 8" key="2">
    <citation type="journal article" date="2017" name="Int. J. Syst. Evol. Microbiol.">
        <title>Gordonia phthalatica sp. nov., a di-n-butyl phthalate-degrading bacterium isolated from activated sludge.</title>
        <authorList>
            <person name="Jin D."/>
            <person name="Kong X."/>
            <person name="Jia M."/>
            <person name="Yu X."/>
            <person name="Wang X."/>
            <person name="Zhuang X."/>
            <person name="Deng Y."/>
            <person name="Bai Z."/>
        </authorList>
    </citation>
    <scope>NUCLEOTIDE SEQUENCE [LARGE SCALE GENOMIC DNA]</scope>
    <source>
        <strain evidence="7 8">QH-11</strain>
    </source>
</reference>
<feature type="site" description="Important for catalytic activity" evidence="4">
    <location>
        <position position="141"/>
    </location>
</feature>
<evidence type="ECO:0000313" key="7">
    <source>
        <dbReference type="EMBL" id="ALG85282.1"/>
    </source>
</evidence>
<dbReference type="SUPFAM" id="SSF48179">
    <property type="entry name" value="6-phosphogluconate dehydrogenase C-terminal domain-like"/>
    <property type="match status" value="1"/>
</dbReference>
<dbReference type="GO" id="GO:0008691">
    <property type="term" value="F:3-hydroxybutyryl-CoA dehydrogenase activity"/>
    <property type="evidence" value="ECO:0007669"/>
    <property type="project" value="UniProtKB-EC"/>
</dbReference>
<gene>
    <name evidence="7" type="ORF">ACH46_13355</name>
</gene>
<dbReference type="GO" id="GO:0070403">
    <property type="term" value="F:NAD+ binding"/>
    <property type="evidence" value="ECO:0007669"/>
    <property type="project" value="InterPro"/>
</dbReference>
<evidence type="ECO:0000256" key="1">
    <source>
        <dbReference type="ARBA" id="ARBA00005086"/>
    </source>
</evidence>
<dbReference type="STRING" id="1136941.ACH46_13355"/>
<accession>A0A0N9NCC7</accession>
<evidence type="ECO:0000256" key="3">
    <source>
        <dbReference type="ARBA" id="ARBA00023002"/>
    </source>
</evidence>
<evidence type="ECO:0000259" key="6">
    <source>
        <dbReference type="Pfam" id="PF02737"/>
    </source>
</evidence>
<feature type="domain" description="3-hydroxyacyl-CoA dehydrogenase NAD binding" evidence="6">
    <location>
        <begin position="8"/>
        <end position="184"/>
    </location>
</feature>
<keyword evidence="3 7" id="KW-0560">Oxidoreductase</keyword>
<dbReference type="AlphaFoldDB" id="A0A0N9NCC7"/>
<sequence>MSESSGAIGVVGGGTMGIGIAYVFAAAGSTVTIVEPDEPRRSGLRTQIVERAEKSVARGKLTAELAAHVADTLRVVADIDDLDVGLDLVVEAVPEIVDLKHAVLRKIEAREPKLIGSNTSALAIGLLAEALAHPDRFIGMHFFNPVWAMPLLELIAGDHTSDETVSAAQALGAQIEKETILVRDVPGFATSRLGVALGLEAIRMVEDGVASAEDIDRAMVLGYRHPMGPLRLTDLVGIDVRFHIATQLSESLGPRFEPPQLMREMVERGDLGQKTGRGFFDWSEQ</sequence>
<evidence type="ECO:0000256" key="4">
    <source>
        <dbReference type="PIRSR" id="PIRSR000105-1"/>
    </source>
</evidence>
<dbReference type="SUPFAM" id="SSF51735">
    <property type="entry name" value="NAD(P)-binding Rossmann-fold domains"/>
    <property type="match status" value="1"/>
</dbReference>
<reference evidence="8" key="1">
    <citation type="submission" date="2015-06" db="EMBL/GenBank/DDBJ databases">
        <title>Complete genome sequence and metabolic analysis of phthalate degradation pathway in Gordonia sp. QH-11.</title>
        <authorList>
            <person name="Jin D."/>
            <person name="Kong X."/>
            <person name="Bai Z."/>
        </authorList>
    </citation>
    <scope>NUCLEOTIDE SEQUENCE [LARGE SCALE GENOMIC DNA]</scope>
    <source>
        <strain evidence="8">QH-11</strain>
    </source>
</reference>